<evidence type="ECO:0008006" key="4">
    <source>
        <dbReference type="Google" id="ProtNLM"/>
    </source>
</evidence>
<evidence type="ECO:0000313" key="2">
    <source>
        <dbReference type="EMBL" id="MDS9470059.1"/>
    </source>
</evidence>
<accession>A0ABU2I0J6</accession>
<sequence>MKHGAAGFSTGPVLAECRLRMVYIIIGAMLLCWPPIATGDVFIFSDTKSFLKGGEVIPRMILDRLDALSFVHKHDVPAVQGDGPFELAEDAEDGAPKFVRSFIYSLVAYGSVTIGGPIALSFLQAVLVMTMVLQVVDREVLARPAFMLVGGVVLALTSSVAIYTSLLLPDILAALIVLHAIVVAVHFDRMGRWSRIISTALACFAVASHYGNPPLAMALYGATAIYLCIRRRLAWVRVLALVLPVLFSPVANLAASNAALETTSVSPLRLPILLARSIGDGPGLWYLQEVCPEADLAFCRLFGGHIPENMYDMLWGDEGIRSLTEQEMQEIRDEEFKILFLVFRAYPIAQFEAIFGNAIRQIFMVGTTDLEVADHLDAGFDSVEAGNEAGVQLLRFYDRFLPFTTLFSLLLLASLVVLRRKREGADRDFAETLALLVAGLVMNALIFGGLSAPVDRYQTRIVWLIELFALLELARLFLWPSQEPERIETRGPTPDQA</sequence>
<feature type="transmembrane region" description="Helical" evidence="1">
    <location>
        <begin position="171"/>
        <end position="187"/>
    </location>
</feature>
<evidence type="ECO:0000313" key="3">
    <source>
        <dbReference type="Proteomes" id="UP001269144"/>
    </source>
</evidence>
<feature type="transmembrane region" description="Helical" evidence="1">
    <location>
        <begin position="21"/>
        <end position="44"/>
    </location>
</feature>
<dbReference type="Proteomes" id="UP001269144">
    <property type="component" value="Unassembled WGS sequence"/>
</dbReference>
<name>A0ABU2I0J6_9RHOB</name>
<dbReference type="EMBL" id="JAVQLW010000005">
    <property type="protein sequence ID" value="MDS9470059.1"/>
    <property type="molecule type" value="Genomic_DNA"/>
</dbReference>
<feature type="transmembrane region" description="Helical" evidence="1">
    <location>
        <begin position="430"/>
        <end position="449"/>
    </location>
</feature>
<comment type="caution">
    <text evidence="2">The sequence shown here is derived from an EMBL/GenBank/DDBJ whole genome shotgun (WGS) entry which is preliminary data.</text>
</comment>
<keyword evidence="1" id="KW-0472">Membrane</keyword>
<reference evidence="3" key="1">
    <citation type="submission" date="2023-07" db="EMBL/GenBank/DDBJ databases">
        <title>Paracoccus sp. MBLB3053 whole genome sequence.</title>
        <authorList>
            <person name="Hwang C.Y."/>
            <person name="Cho E.-S."/>
            <person name="Seo M.-J."/>
        </authorList>
    </citation>
    <scope>NUCLEOTIDE SEQUENCE [LARGE SCALE GENOMIC DNA]</scope>
    <source>
        <strain evidence="3">MBLB3053</strain>
    </source>
</reference>
<feature type="transmembrane region" description="Helical" evidence="1">
    <location>
        <begin position="400"/>
        <end position="418"/>
    </location>
</feature>
<feature type="transmembrane region" description="Helical" evidence="1">
    <location>
        <begin position="145"/>
        <end position="165"/>
    </location>
</feature>
<feature type="transmembrane region" description="Helical" evidence="1">
    <location>
        <begin position="106"/>
        <end position="133"/>
    </location>
</feature>
<organism evidence="2 3">
    <name type="scientific">Paracoccus aurantius</name>
    <dbReference type="NCBI Taxonomy" id="3073814"/>
    <lineage>
        <taxon>Bacteria</taxon>
        <taxon>Pseudomonadati</taxon>
        <taxon>Pseudomonadota</taxon>
        <taxon>Alphaproteobacteria</taxon>
        <taxon>Rhodobacterales</taxon>
        <taxon>Paracoccaceae</taxon>
        <taxon>Paracoccus</taxon>
    </lineage>
</organism>
<protein>
    <recommendedName>
        <fullName evidence="4">Glycosyltransferase RgtA/B/C/D-like domain-containing protein</fullName>
    </recommendedName>
</protein>
<evidence type="ECO:0000256" key="1">
    <source>
        <dbReference type="SAM" id="Phobius"/>
    </source>
</evidence>
<dbReference type="RefSeq" id="WP_311162858.1">
    <property type="nucleotide sequence ID" value="NZ_JAVQLW010000005.1"/>
</dbReference>
<keyword evidence="1" id="KW-0812">Transmembrane</keyword>
<keyword evidence="3" id="KW-1185">Reference proteome</keyword>
<proteinExistence type="predicted"/>
<keyword evidence="1" id="KW-1133">Transmembrane helix</keyword>
<gene>
    <name evidence="2" type="ORF">RGQ15_21130</name>
</gene>
<feature type="transmembrane region" description="Helical" evidence="1">
    <location>
        <begin position="234"/>
        <end position="255"/>
    </location>
</feature>